<dbReference type="PANTHER" id="PTHR35392:SF3">
    <property type="entry name" value="ZN(2)-C6 FUNGAL-TYPE DOMAIN-CONTAINING PROTEIN"/>
    <property type="match status" value="1"/>
</dbReference>
<reference evidence="4" key="1">
    <citation type="journal article" date="2015" name="Genome Announc.">
        <title>Draft genome sequence of the cellulolytic fungus Chaetomium globosum.</title>
        <authorList>
            <person name="Cuomo C.A."/>
            <person name="Untereiner W.A."/>
            <person name="Ma L.-J."/>
            <person name="Grabherr M."/>
            <person name="Birren B.W."/>
        </authorList>
    </citation>
    <scope>NUCLEOTIDE SEQUENCE [LARGE SCALE GENOMIC DNA]</scope>
    <source>
        <strain evidence="4">ATCC 6205 / CBS 148.51 / DSM 1962 / NBRC 6347 / NRRL 1970</strain>
    </source>
</reference>
<feature type="region of interest" description="Disordered" evidence="1">
    <location>
        <begin position="44"/>
        <end position="66"/>
    </location>
</feature>
<dbReference type="EMBL" id="CH408032">
    <property type="protein sequence ID" value="EAQ87779.1"/>
    <property type="molecule type" value="Genomic_DNA"/>
</dbReference>
<feature type="compositionally biased region" description="Basic residues" evidence="1">
    <location>
        <begin position="267"/>
        <end position="276"/>
    </location>
</feature>
<sequence length="852" mass="93843">MEYPGPDPDSGLRYREGEPEEVVADALWDLASFLIPAAELDHHGNPLANPNTELAANPPTCRSQATRGAPRIRPGIDLISHSFPAAHPPGPAQVAARQYYAPNVPSRRPSLSTPVSSAPDGFPPAGPAGSVSATDWPSFPANSEGGPVNNGSLPALDMPQPPFNPALLPTELFAAFMPPATPGLSQLSDGNSSYSLSPPNLPDAFHPFNPAPRDGAFGSLNEGPTSPWINAMVDDTAGGHYYERSSSTVSTDATTPNLTAPVFSPSAKRRPTRRAKTPSTPLAIVQYEPPSSTEAKSSRKRPATEEIAPQGMASQTLRQVPVCDHLGEVKGIMMTFGNRSKTRAPFNEEKRQRTALARRKGCDLAQKESPYVSCTLCTEHRVYKNAPRLPCFRMTLTDILFFRSGPAPNEPFFTERLRDSTDLGDLSKPNVPARMLKLTQRIGFHQLTVYASEFVPSSGDVISYKWTDRTGELHELNMPLYCLTNLEKIHHHICQYIGSAKWAYLESDDELKSLVADSLDLWAISRMIEIPWEMCGPDTLGVSPVTDATSPHKGRIPIPPIMDTQLDQIVIKNILTPLRKRLIDKFESLITPAKRESWWEIYLSAFILTNHIERLAKHSVDHAKTHTMPGKYSNIKFLEGAFHTAKSILARFHFACNGSVPLKMDWTSPSLAVMAKLDQSQVELMQKTQAIVRAREHPLSRAKLRIPRVALSTVCTRVCQSSSPTLDLDCAPSRSSSDEEGNEDEIDRYYNMKVGGNVDPVEWWIGNRARFLKLSQMALDVLAIPAMAADCERSFSIAKLTLSSQRHAMKWEAIEMLQMLKNWLRNGDIVIGGVMMGSSPGWGSIKGQQGYE</sequence>
<dbReference type="InterPro" id="IPR008906">
    <property type="entry name" value="HATC_C_dom"/>
</dbReference>
<gene>
    <name evidence="3" type="ORF">CHGG_04398</name>
</gene>
<dbReference type="eggNOG" id="ENOG502S5SN">
    <property type="taxonomic scope" value="Eukaryota"/>
</dbReference>
<dbReference type="HOGENOM" id="CLU_355724_0_0_1"/>
<feature type="compositionally biased region" description="Polar residues" evidence="1">
    <location>
        <begin position="48"/>
        <end position="66"/>
    </location>
</feature>
<evidence type="ECO:0000313" key="3">
    <source>
        <dbReference type="EMBL" id="EAQ87779.1"/>
    </source>
</evidence>
<dbReference type="GeneID" id="4392722"/>
<dbReference type="PANTHER" id="PTHR35392">
    <property type="entry name" value="ZN(II)2CYS6 TRANSCRIPTION FACTOR (EUROFUNG)-RELATED-RELATED"/>
    <property type="match status" value="1"/>
</dbReference>
<dbReference type="OrthoDB" id="5362630at2759"/>
<dbReference type="Proteomes" id="UP000001056">
    <property type="component" value="Unassembled WGS sequence"/>
</dbReference>
<evidence type="ECO:0000313" key="4">
    <source>
        <dbReference type="Proteomes" id="UP000001056"/>
    </source>
</evidence>
<dbReference type="InterPro" id="IPR012337">
    <property type="entry name" value="RNaseH-like_sf"/>
</dbReference>
<accession>Q2H1E8</accession>
<dbReference type="Pfam" id="PF05699">
    <property type="entry name" value="Dimer_Tnp_hAT"/>
    <property type="match status" value="1"/>
</dbReference>
<dbReference type="RefSeq" id="XP_001223612.1">
    <property type="nucleotide sequence ID" value="XM_001223611.1"/>
</dbReference>
<proteinExistence type="predicted"/>
<feature type="region of interest" description="Disordered" evidence="1">
    <location>
        <begin position="103"/>
        <end position="151"/>
    </location>
</feature>
<feature type="domain" description="HAT C-terminal dimerisation" evidence="2">
    <location>
        <begin position="756"/>
        <end position="824"/>
    </location>
</feature>
<dbReference type="SUPFAM" id="SSF53098">
    <property type="entry name" value="Ribonuclease H-like"/>
    <property type="match status" value="1"/>
</dbReference>
<dbReference type="OMA" id="EWEIREV"/>
<name>Q2H1E8_CHAGB</name>
<dbReference type="InParanoid" id="Q2H1E8"/>
<keyword evidence="4" id="KW-1185">Reference proteome</keyword>
<dbReference type="AlphaFoldDB" id="Q2H1E8"/>
<evidence type="ECO:0000259" key="2">
    <source>
        <dbReference type="Pfam" id="PF05699"/>
    </source>
</evidence>
<dbReference type="InterPro" id="IPR052973">
    <property type="entry name" value="Fungal_sec-metab_reg_TF"/>
</dbReference>
<organism evidence="3 4">
    <name type="scientific">Chaetomium globosum (strain ATCC 6205 / CBS 148.51 / DSM 1962 / NBRC 6347 / NRRL 1970)</name>
    <name type="common">Soil fungus</name>
    <dbReference type="NCBI Taxonomy" id="306901"/>
    <lineage>
        <taxon>Eukaryota</taxon>
        <taxon>Fungi</taxon>
        <taxon>Dikarya</taxon>
        <taxon>Ascomycota</taxon>
        <taxon>Pezizomycotina</taxon>
        <taxon>Sordariomycetes</taxon>
        <taxon>Sordariomycetidae</taxon>
        <taxon>Sordariales</taxon>
        <taxon>Chaetomiaceae</taxon>
        <taxon>Chaetomium</taxon>
    </lineage>
</organism>
<protein>
    <recommendedName>
        <fullName evidence="2">HAT C-terminal dimerisation domain-containing protein</fullName>
    </recommendedName>
</protein>
<dbReference type="GO" id="GO:0046983">
    <property type="term" value="F:protein dimerization activity"/>
    <property type="evidence" value="ECO:0007669"/>
    <property type="project" value="InterPro"/>
</dbReference>
<evidence type="ECO:0000256" key="1">
    <source>
        <dbReference type="SAM" id="MobiDB-lite"/>
    </source>
</evidence>
<feature type="region of interest" description="Disordered" evidence="1">
    <location>
        <begin position="243"/>
        <end position="309"/>
    </location>
</feature>
<dbReference type="STRING" id="306901.Q2H1E8"/>
<dbReference type="VEuPathDB" id="FungiDB:CHGG_04398"/>
<feature type="compositionally biased region" description="Polar residues" evidence="1">
    <location>
        <begin position="244"/>
        <end position="258"/>
    </location>
</feature>